<organism evidence="4 5">
    <name type="scientific">Thelonectria olida</name>
    <dbReference type="NCBI Taxonomy" id="1576542"/>
    <lineage>
        <taxon>Eukaryota</taxon>
        <taxon>Fungi</taxon>
        <taxon>Dikarya</taxon>
        <taxon>Ascomycota</taxon>
        <taxon>Pezizomycotina</taxon>
        <taxon>Sordariomycetes</taxon>
        <taxon>Hypocreomycetidae</taxon>
        <taxon>Hypocreales</taxon>
        <taxon>Nectriaceae</taxon>
        <taxon>Thelonectria</taxon>
    </lineage>
</organism>
<dbReference type="InterPro" id="IPR001138">
    <property type="entry name" value="Zn2Cys6_DnaBD"/>
</dbReference>
<dbReference type="Gene3D" id="4.10.240.10">
    <property type="entry name" value="Zn(2)-C6 fungal-type DNA-binding domain"/>
    <property type="match status" value="1"/>
</dbReference>
<dbReference type="PANTHER" id="PTHR38111">
    <property type="entry name" value="ZN(2)-C6 FUNGAL-TYPE DOMAIN-CONTAINING PROTEIN-RELATED"/>
    <property type="match status" value="1"/>
</dbReference>
<evidence type="ECO:0000256" key="1">
    <source>
        <dbReference type="ARBA" id="ARBA00023242"/>
    </source>
</evidence>
<dbReference type="AlphaFoldDB" id="A0A9P8VZ95"/>
<gene>
    <name evidence="4" type="ORF">B0T10DRAFT_581188</name>
</gene>
<sequence length="649" mass="73371">MKPENFFGTMPVCGIQKSLPSVPRSKGCLTCVSRKTRCDGRRPTCRACENRMQICGGYRRQELVFLSEGWRAPGVASTARSKMEKSNNTGSHPPLQSSNSGALARSRTSADLVLYASPAVGRSHLHIAFFMASFGPRPFQAPVFIVDIFRHYFSLVSPHEHDDPKDSPSPSRPVILAVDALAYAHFGMANADAVSVRRSYQTYGMALHAMSVRLAELKRADSDFEGISEEDWQHLSVFCLVMMFWEVCSIPPLKQSHIRGLSAAISIRDTDHEYSETNSRLLAFSRVFIMLQTLSARQPSFLSNHDWRQRSPIRSAWLIEMRSVLAEAESPKFSTDFELYTSADSMMMDATTIVSIMAQYDQLLTKMSTTSRLDNEDPGHVLSDLYSTTESILSRNEVRLACWNSNIREISLSSWLSLHQDVAADPISGHFWSRINGADVQPYFETIFSFRSMMEYHSIAVYWTIVMSLRLLLSDMLTLVPRTNAYGLSTNPEQMIESHRIQLMKYSLKVLQAICYSTLAESRAVAPFLAAPFQLTVVVLERECKFLQAAGGIEKDRLWSLILYKSFRISGGLRFWSSTLEKITSSIRASDFSQTSKNTEVYRRLIYEFTKNVFDIWMPAHLKKICWAINQLPANLDFDIPSLPETGLS</sequence>
<dbReference type="Pfam" id="PF00172">
    <property type="entry name" value="Zn_clus"/>
    <property type="match status" value="1"/>
</dbReference>
<dbReference type="GO" id="GO:0008270">
    <property type="term" value="F:zinc ion binding"/>
    <property type="evidence" value="ECO:0007669"/>
    <property type="project" value="InterPro"/>
</dbReference>
<keyword evidence="1" id="KW-0539">Nucleus</keyword>
<evidence type="ECO:0000313" key="5">
    <source>
        <dbReference type="Proteomes" id="UP000777438"/>
    </source>
</evidence>
<evidence type="ECO:0000256" key="2">
    <source>
        <dbReference type="SAM" id="MobiDB-lite"/>
    </source>
</evidence>
<feature type="domain" description="Zn(2)-C6 fungal-type" evidence="3">
    <location>
        <begin position="27"/>
        <end position="55"/>
    </location>
</feature>
<protein>
    <recommendedName>
        <fullName evidence="3">Zn(2)-C6 fungal-type domain-containing protein</fullName>
    </recommendedName>
</protein>
<proteinExistence type="predicted"/>
<dbReference type="SUPFAM" id="SSF57701">
    <property type="entry name" value="Zn2/Cys6 DNA-binding domain"/>
    <property type="match status" value="1"/>
</dbReference>
<accession>A0A9P8VZ95</accession>
<reference evidence="4 5" key="1">
    <citation type="journal article" date="2021" name="Nat. Commun.">
        <title>Genetic determinants of endophytism in the Arabidopsis root mycobiome.</title>
        <authorList>
            <person name="Mesny F."/>
            <person name="Miyauchi S."/>
            <person name="Thiergart T."/>
            <person name="Pickel B."/>
            <person name="Atanasova L."/>
            <person name="Karlsson M."/>
            <person name="Huettel B."/>
            <person name="Barry K.W."/>
            <person name="Haridas S."/>
            <person name="Chen C."/>
            <person name="Bauer D."/>
            <person name="Andreopoulos W."/>
            <person name="Pangilinan J."/>
            <person name="LaButti K."/>
            <person name="Riley R."/>
            <person name="Lipzen A."/>
            <person name="Clum A."/>
            <person name="Drula E."/>
            <person name="Henrissat B."/>
            <person name="Kohler A."/>
            <person name="Grigoriev I.V."/>
            <person name="Martin F.M."/>
            <person name="Hacquard S."/>
        </authorList>
    </citation>
    <scope>NUCLEOTIDE SEQUENCE [LARGE SCALE GENOMIC DNA]</scope>
    <source>
        <strain evidence="4 5">MPI-CAGE-CH-0241</strain>
    </source>
</reference>
<feature type="compositionally biased region" description="Polar residues" evidence="2">
    <location>
        <begin position="86"/>
        <end position="102"/>
    </location>
</feature>
<evidence type="ECO:0000259" key="3">
    <source>
        <dbReference type="PROSITE" id="PS50048"/>
    </source>
</evidence>
<dbReference type="Proteomes" id="UP000777438">
    <property type="component" value="Unassembled WGS sequence"/>
</dbReference>
<dbReference type="OrthoDB" id="4314040at2759"/>
<keyword evidence="5" id="KW-1185">Reference proteome</keyword>
<dbReference type="InterPro" id="IPR036864">
    <property type="entry name" value="Zn2-C6_fun-type_DNA-bd_sf"/>
</dbReference>
<feature type="region of interest" description="Disordered" evidence="2">
    <location>
        <begin position="76"/>
        <end position="102"/>
    </location>
</feature>
<dbReference type="EMBL" id="JAGPYM010000025">
    <property type="protein sequence ID" value="KAH6880656.1"/>
    <property type="molecule type" value="Genomic_DNA"/>
</dbReference>
<dbReference type="PROSITE" id="PS50048">
    <property type="entry name" value="ZN2_CY6_FUNGAL_2"/>
    <property type="match status" value="1"/>
</dbReference>
<dbReference type="GO" id="GO:0000981">
    <property type="term" value="F:DNA-binding transcription factor activity, RNA polymerase II-specific"/>
    <property type="evidence" value="ECO:0007669"/>
    <property type="project" value="InterPro"/>
</dbReference>
<dbReference type="InterPro" id="IPR053178">
    <property type="entry name" value="Osmoadaptation_assoc"/>
</dbReference>
<evidence type="ECO:0000313" key="4">
    <source>
        <dbReference type="EMBL" id="KAH6880656.1"/>
    </source>
</evidence>
<comment type="caution">
    <text evidence="4">The sequence shown here is derived from an EMBL/GenBank/DDBJ whole genome shotgun (WGS) entry which is preliminary data.</text>
</comment>
<name>A0A9P8VZ95_9HYPO</name>
<dbReference type="CDD" id="cd00067">
    <property type="entry name" value="GAL4"/>
    <property type="match status" value="1"/>
</dbReference>